<evidence type="ECO:0000256" key="3">
    <source>
        <dbReference type="ARBA" id="ARBA00022989"/>
    </source>
</evidence>
<feature type="transmembrane region" description="Helical" evidence="5">
    <location>
        <begin position="294"/>
        <end position="313"/>
    </location>
</feature>
<dbReference type="InterPro" id="IPR049453">
    <property type="entry name" value="Memb_transporter_dom"/>
</dbReference>
<dbReference type="EMBL" id="SNZP01000004">
    <property type="protein sequence ID" value="TDR80579.1"/>
    <property type="molecule type" value="Genomic_DNA"/>
</dbReference>
<keyword evidence="4 5" id="KW-0472">Membrane</keyword>
<feature type="transmembrane region" description="Helical" evidence="5">
    <location>
        <begin position="89"/>
        <end position="108"/>
    </location>
</feature>
<feature type="transmembrane region" description="Helical" evidence="5">
    <location>
        <begin position="319"/>
        <end position="339"/>
    </location>
</feature>
<dbReference type="GO" id="GO:0016020">
    <property type="term" value="C:membrane"/>
    <property type="evidence" value="ECO:0007669"/>
    <property type="project" value="UniProtKB-SubCell"/>
</dbReference>
<sequence length="362" mass="39557">MQQSIQPVATRLRRVFRGTSILAAVLCLLPFFLLAEWRHDANWQKATVVTISALIVYRETKSGPLLVLVHGLAMVLGFMALFLAIPHPWLFVALCAGLGISLLGLTGWDRTLRSFGTWTFIPVLYAAIENGGDWHGGRLDGALQLMPYLAWGVLPVLLLNVLHRCAAAPRAGVLPMLRHLSRWHHLERRLGNGIDAVLPALAAALAVGLCAWLFERHAIPEGQWFIWSAASVITGELQSTSKKIRDRVFGALVGVPSGIALGLFIVPHSDFWINVAGLLTLVTIVAFREYRPAFAARCAGHALIITLLGGSLLQEGSRLVNVVGGGVIGIAIFYAMHLIRRHPSFLLARGRMNGRRSGFSRD</sequence>
<feature type="transmembrane region" description="Helical" evidence="5">
    <location>
        <begin position="148"/>
        <end position="173"/>
    </location>
</feature>
<comment type="caution">
    <text evidence="7">The sequence shown here is derived from an EMBL/GenBank/DDBJ whole genome shotgun (WGS) entry which is preliminary data.</text>
</comment>
<keyword evidence="8" id="KW-1185">Reference proteome</keyword>
<keyword evidence="2 5" id="KW-0812">Transmembrane</keyword>
<feature type="transmembrane region" description="Helical" evidence="5">
    <location>
        <begin position="64"/>
        <end position="83"/>
    </location>
</feature>
<dbReference type="OrthoDB" id="8592563at2"/>
<feature type="transmembrane region" description="Helical" evidence="5">
    <location>
        <begin position="271"/>
        <end position="287"/>
    </location>
</feature>
<evidence type="ECO:0000313" key="7">
    <source>
        <dbReference type="EMBL" id="TDR80579.1"/>
    </source>
</evidence>
<gene>
    <name evidence="7" type="ORF">DFP86_10477</name>
</gene>
<feature type="transmembrane region" description="Helical" evidence="5">
    <location>
        <begin position="15"/>
        <end position="35"/>
    </location>
</feature>
<evidence type="ECO:0000256" key="1">
    <source>
        <dbReference type="ARBA" id="ARBA00004141"/>
    </source>
</evidence>
<proteinExistence type="predicted"/>
<reference evidence="7 8" key="1">
    <citation type="submission" date="2019-03" db="EMBL/GenBank/DDBJ databases">
        <title>Genomic Encyclopedia of Type Strains, Phase III (KMG-III): the genomes of soil and plant-associated and newly described type strains.</title>
        <authorList>
            <person name="Whitman W."/>
        </authorList>
    </citation>
    <scope>NUCLEOTIDE SEQUENCE [LARGE SCALE GENOMIC DNA]</scope>
    <source>
        <strain evidence="7 8">CECT 8976</strain>
    </source>
</reference>
<feature type="domain" description="Integral membrane bound transporter" evidence="6">
    <location>
        <begin position="209"/>
        <end position="332"/>
    </location>
</feature>
<dbReference type="RefSeq" id="WP_133679074.1">
    <property type="nucleotide sequence ID" value="NZ_SNZP01000004.1"/>
</dbReference>
<evidence type="ECO:0000259" key="6">
    <source>
        <dbReference type="Pfam" id="PF13515"/>
    </source>
</evidence>
<accession>A0A4V3DVD7</accession>
<dbReference type="Proteomes" id="UP000295611">
    <property type="component" value="Unassembled WGS sequence"/>
</dbReference>
<name>A0A4V3DVD7_9NEIS</name>
<evidence type="ECO:0000256" key="4">
    <source>
        <dbReference type="ARBA" id="ARBA00023136"/>
    </source>
</evidence>
<evidence type="ECO:0000256" key="2">
    <source>
        <dbReference type="ARBA" id="ARBA00022692"/>
    </source>
</evidence>
<feature type="transmembrane region" description="Helical" evidence="5">
    <location>
        <begin position="248"/>
        <end position="265"/>
    </location>
</feature>
<dbReference type="AlphaFoldDB" id="A0A4V3DVD7"/>
<evidence type="ECO:0000256" key="5">
    <source>
        <dbReference type="SAM" id="Phobius"/>
    </source>
</evidence>
<dbReference type="Pfam" id="PF13515">
    <property type="entry name" value="FUSC_2"/>
    <property type="match status" value="1"/>
</dbReference>
<organism evidence="7 8">
    <name type="scientific">Paludibacterium purpuratum</name>
    <dbReference type="NCBI Taxonomy" id="1144873"/>
    <lineage>
        <taxon>Bacteria</taxon>
        <taxon>Pseudomonadati</taxon>
        <taxon>Pseudomonadota</taxon>
        <taxon>Betaproteobacteria</taxon>
        <taxon>Neisseriales</taxon>
        <taxon>Chromobacteriaceae</taxon>
        <taxon>Paludibacterium</taxon>
    </lineage>
</organism>
<comment type="subcellular location">
    <subcellularLocation>
        <location evidence="1">Membrane</location>
        <topology evidence="1">Multi-pass membrane protein</topology>
    </subcellularLocation>
</comment>
<evidence type="ECO:0000313" key="8">
    <source>
        <dbReference type="Proteomes" id="UP000295611"/>
    </source>
</evidence>
<protein>
    <submittedName>
        <fullName evidence="7">Fusaric acid resistance family protein</fullName>
    </submittedName>
</protein>
<keyword evidence="3 5" id="KW-1133">Transmembrane helix</keyword>